<dbReference type="SUPFAM" id="SSF57716">
    <property type="entry name" value="Glucocorticoid receptor-like (DNA-binding domain)"/>
    <property type="match status" value="1"/>
</dbReference>
<keyword evidence="3 5" id="KW-0863">Zinc-finger</keyword>
<feature type="binding site" evidence="6">
    <location>
        <position position="61"/>
    </location>
    <ligand>
        <name>Zn(2+)</name>
        <dbReference type="ChEBI" id="CHEBI:29105"/>
    </ligand>
</feature>
<dbReference type="OMA" id="QICNECT"/>
<name>A0A336LKI6_CULSO</name>
<feature type="domain" description="ZAD" evidence="9">
    <location>
        <begin position="12"/>
        <end position="88"/>
    </location>
</feature>
<dbReference type="Pfam" id="PF07776">
    <property type="entry name" value="zf-AD"/>
    <property type="match status" value="1"/>
</dbReference>
<reference evidence="10" key="1">
    <citation type="submission" date="2018-07" db="EMBL/GenBank/DDBJ databases">
        <authorList>
            <person name="Quirk P.G."/>
            <person name="Krulwich T.A."/>
        </authorList>
    </citation>
    <scope>NUCLEOTIDE SEQUENCE</scope>
</reference>
<dbReference type="PROSITE" id="PS50157">
    <property type="entry name" value="ZINC_FINGER_C2H2_2"/>
    <property type="match status" value="2"/>
</dbReference>
<dbReference type="InterPro" id="IPR036236">
    <property type="entry name" value="Znf_C2H2_sf"/>
</dbReference>
<dbReference type="Pfam" id="PF00096">
    <property type="entry name" value="zf-C2H2"/>
    <property type="match status" value="1"/>
</dbReference>
<keyword evidence="1 6" id="KW-0479">Metal-binding</keyword>
<sequence length="552" mass="64208">MDFKGILSYDEETCRLCLTPQSGVININSSISPKFGRIIDMVRYCYDIEMISNDALPSQICNECTLHLNVAYSLKGKCLTTEKYFLNYLTADNDQKCPIMGSEITDSNLNKSSQIIDLYKKKNNATQNSSERQVSSLDQYSFNSSDTSKYNEGNKKYTRPNLMVYFNHDVIIELSDTDSDTDNENETSQHNKYECPACSENFPDLFTFNWHVKDHPKKQCKVCSRMCGSGQNLIIHFRSHRPDQKIKCPHCDYSSCSKNFVYTHIRKNHNEGGICQTNKLKQLAKCKICGIFCSCIEEFRVHLYKEHKFTVQNNIEASKYITPTSAISEELKCNQCHRQFNSSISYSLHLKLHEAKKLKFCYICNLSFKHNMFTHFKMVHPGLPPYKCLEHCNETFRNQKLFEAHQKSIKKRSFQEEASSSDKNSVQKISKYSLSSEVNRSNSDVPIPPVGYVYRQVSHTELYDCFICDFKTENEQILIEHVEIHKTKKCKKCFRIFGNFRALKGHFKLKHPLEELKDAYECKDCGKTFDTFISLKRHQLQQHQTKKSIQKN</sequence>
<dbReference type="AlphaFoldDB" id="A0A336LKI6"/>
<organism evidence="10">
    <name type="scientific">Culicoides sonorensis</name>
    <name type="common">Biting midge</name>
    <dbReference type="NCBI Taxonomy" id="179676"/>
    <lineage>
        <taxon>Eukaryota</taxon>
        <taxon>Metazoa</taxon>
        <taxon>Ecdysozoa</taxon>
        <taxon>Arthropoda</taxon>
        <taxon>Hexapoda</taxon>
        <taxon>Insecta</taxon>
        <taxon>Pterygota</taxon>
        <taxon>Neoptera</taxon>
        <taxon>Endopterygota</taxon>
        <taxon>Diptera</taxon>
        <taxon>Nematocera</taxon>
        <taxon>Chironomoidea</taxon>
        <taxon>Ceratopogonidae</taxon>
        <taxon>Ceratopogoninae</taxon>
        <taxon>Culicoides</taxon>
        <taxon>Monoculicoides</taxon>
    </lineage>
</organism>
<evidence type="ECO:0000256" key="6">
    <source>
        <dbReference type="PROSITE-ProRule" id="PRU01263"/>
    </source>
</evidence>
<evidence type="ECO:0000259" key="8">
    <source>
        <dbReference type="PROSITE" id="PS50157"/>
    </source>
</evidence>
<dbReference type="VEuPathDB" id="VectorBase:CSON008210"/>
<feature type="binding site" evidence="6">
    <location>
        <position position="17"/>
    </location>
    <ligand>
        <name>Zn(2+)</name>
        <dbReference type="ChEBI" id="CHEBI:29105"/>
    </ligand>
</feature>
<feature type="region of interest" description="Disordered" evidence="7">
    <location>
        <begin position="124"/>
        <end position="154"/>
    </location>
</feature>
<dbReference type="GO" id="GO:0005634">
    <property type="term" value="C:nucleus"/>
    <property type="evidence" value="ECO:0007669"/>
    <property type="project" value="InterPro"/>
</dbReference>
<evidence type="ECO:0000259" key="9">
    <source>
        <dbReference type="PROSITE" id="PS51915"/>
    </source>
</evidence>
<dbReference type="InterPro" id="IPR012934">
    <property type="entry name" value="Znf_AD"/>
</dbReference>
<evidence type="ECO:0000256" key="7">
    <source>
        <dbReference type="SAM" id="MobiDB-lite"/>
    </source>
</evidence>
<evidence type="ECO:0000256" key="5">
    <source>
        <dbReference type="PROSITE-ProRule" id="PRU00042"/>
    </source>
</evidence>
<feature type="domain" description="C2H2-type" evidence="8">
    <location>
        <begin position="331"/>
        <end position="358"/>
    </location>
</feature>
<protein>
    <submittedName>
        <fullName evidence="10">CSON008210 protein</fullName>
    </submittedName>
</protein>
<dbReference type="GO" id="GO:0008270">
    <property type="term" value="F:zinc ion binding"/>
    <property type="evidence" value="ECO:0007669"/>
    <property type="project" value="UniProtKB-UniRule"/>
</dbReference>
<evidence type="ECO:0000256" key="4">
    <source>
        <dbReference type="ARBA" id="ARBA00022833"/>
    </source>
</evidence>
<dbReference type="PANTHER" id="PTHR24379:SF121">
    <property type="entry name" value="C2H2-TYPE DOMAIN-CONTAINING PROTEIN"/>
    <property type="match status" value="1"/>
</dbReference>
<evidence type="ECO:0000256" key="2">
    <source>
        <dbReference type="ARBA" id="ARBA00022737"/>
    </source>
</evidence>
<dbReference type="InterPro" id="IPR013087">
    <property type="entry name" value="Znf_C2H2_type"/>
</dbReference>
<dbReference type="PANTHER" id="PTHR24379">
    <property type="entry name" value="KRAB AND ZINC FINGER DOMAIN-CONTAINING"/>
    <property type="match status" value="1"/>
</dbReference>
<keyword evidence="4 6" id="KW-0862">Zinc</keyword>
<feature type="compositionally biased region" description="Polar residues" evidence="7">
    <location>
        <begin position="124"/>
        <end position="151"/>
    </location>
</feature>
<dbReference type="Gene3D" id="3.40.1800.20">
    <property type="match status" value="1"/>
</dbReference>
<dbReference type="Gene3D" id="3.30.160.60">
    <property type="entry name" value="Classic Zinc Finger"/>
    <property type="match status" value="4"/>
</dbReference>
<dbReference type="PROSITE" id="PS51915">
    <property type="entry name" value="ZAD"/>
    <property type="match status" value="1"/>
</dbReference>
<dbReference type="EMBL" id="UFQT01000030">
    <property type="protein sequence ID" value="SSX18205.1"/>
    <property type="molecule type" value="Genomic_DNA"/>
</dbReference>
<evidence type="ECO:0000313" key="10">
    <source>
        <dbReference type="EMBL" id="SSX18205.1"/>
    </source>
</evidence>
<feature type="binding site" evidence="6">
    <location>
        <position position="14"/>
    </location>
    <ligand>
        <name>Zn(2+)</name>
        <dbReference type="ChEBI" id="CHEBI:29105"/>
    </ligand>
</feature>
<dbReference type="PROSITE" id="PS00028">
    <property type="entry name" value="ZINC_FINGER_C2H2_1"/>
    <property type="match status" value="4"/>
</dbReference>
<feature type="domain" description="C2H2-type" evidence="8">
    <location>
        <begin position="520"/>
        <end position="548"/>
    </location>
</feature>
<evidence type="ECO:0000256" key="1">
    <source>
        <dbReference type="ARBA" id="ARBA00022723"/>
    </source>
</evidence>
<dbReference type="SUPFAM" id="SSF57667">
    <property type="entry name" value="beta-beta-alpha zinc fingers"/>
    <property type="match status" value="2"/>
</dbReference>
<keyword evidence="2" id="KW-0677">Repeat</keyword>
<evidence type="ECO:0000256" key="3">
    <source>
        <dbReference type="ARBA" id="ARBA00022771"/>
    </source>
</evidence>
<gene>
    <name evidence="10" type="primary">CSON008210</name>
</gene>
<dbReference type="SMART" id="SM00355">
    <property type="entry name" value="ZnF_C2H2"/>
    <property type="match status" value="9"/>
</dbReference>
<dbReference type="SMART" id="SM00868">
    <property type="entry name" value="zf-AD"/>
    <property type="match status" value="1"/>
</dbReference>
<accession>A0A336LKI6</accession>
<feature type="binding site" evidence="6">
    <location>
        <position position="64"/>
    </location>
    <ligand>
        <name>Zn(2+)</name>
        <dbReference type="ChEBI" id="CHEBI:29105"/>
    </ligand>
</feature>
<proteinExistence type="predicted"/>